<dbReference type="AlphaFoldDB" id="A0A1E3L1F5"/>
<evidence type="ECO:0000313" key="2">
    <source>
        <dbReference type="Proteomes" id="UP000094578"/>
    </source>
</evidence>
<dbReference type="Proteomes" id="UP000094578">
    <property type="component" value="Unassembled WGS sequence"/>
</dbReference>
<organism evidence="1 2">
    <name type="scientific">Paenibacillus nuruki</name>
    <dbReference type="NCBI Taxonomy" id="1886670"/>
    <lineage>
        <taxon>Bacteria</taxon>
        <taxon>Bacillati</taxon>
        <taxon>Bacillota</taxon>
        <taxon>Bacilli</taxon>
        <taxon>Bacillales</taxon>
        <taxon>Paenibacillaceae</taxon>
        <taxon>Paenibacillus</taxon>
    </lineage>
</organism>
<reference evidence="1 2" key="1">
    <citation type="submission" date="2016-08" db="EMBL/GenBank/DDBJ databases">
        <title>Genome sequencing of Paenibacillus sp. TI45-13ar, isolated from Korean traditional nuruk.</title>
        <authorList>
            <person name="Kim S.-J."/>
        </authorList>
    </citation>
    <scope>NUCLEOTIDE SEQUENCE [LARGE SCALE GENOMIC DNA]</scope>
    <source>
        <strain evidence="1 2">TI45-13ar</strain>
    </source>
</reference>
<dbReference type="EMBL" id="MDER01000055">
    <property type="protein sequence ID" value="ODP27441.1"/>
    <property type="molecule type" value="Genomic_DNA"/>
</dbReference>
<dbReference type="Pfam" id="PF20457">
    <property type="entry name" value="DUF6710"/>
    <property type="match status" value="1"/>
</dbReference>
<keyword evidence="2" id="KW-1185">Reference proteome</keyword>
<comment type="caution">
    <text evidence="1">The sequence shown here is derived from an EMBL/GenBank/DDBJ whole genome shotgun (WGS) entry which is preliminary data.</text>
</comment>
<sequence length="252" mass="29178">MQLLSYIKRFFSNPAHIKQSEVDIENQKNIFDEMVAQAEIILKTTQIDSNINHDQDYKHPIFSYIKLLGLSTQTKYITQVINAKEEAITSPNDKLFISPQTLLTDDKWFEEIMEDTRIEKTSAKKINLVNDLILPWPWKVSRLLGAIENIGKYNLWGEWRQDNNHRIEVWLPIGVCFVRSGNHSIATGILQGKGVITNYSTMDLSPIYSLIYTDGVCYYRKIDNSFIGKVKNIEFAAIFEIGRKLNELNISW</sequence>
<accession>A0A1E3L1F5</accession>
<dbReference type="InterPro" id="IPR046556">
    <property type="entry name" value="DUF6710"/>
</dbReference>
<evidence type="ECO:0000313" key="1">
    <source>
        <dbReference type="EMBL" id="ODP27441.1"/>
    </source>
</evidence>
<dbReference type="STRING" id="1886670.PTI45_03151"/>
<dbReference type="RefSeq" id="WP_069328546.1">
    <property type="nucleotide sequence ID" value="NZ_MDER01000055.1"/>
</dbReference>
<gene>
    <name evidence="1" type="ORF">PTI45_03151</name>
</gene>
<protein>
    <submittedName>
        <fullName evidence="1">Uncharacterized protein</fullName>
    </submittedName>
</protein>
<proteinExistence type="predicted"/>
<name>A0A1E3L1F5_9BACL</name>